<feature type="transmembrane region" description="Helical" evidence="1">
    <location>
        <begin position="12"/>
        <end position="31"/>
    </location>
</feature>
<evidence type="ECO:0000256" key="1">
    <source>
        <dbReference type="SAM" id="Phobius"/>
    </source>
</evidence>
<reference evidence="2" key="1">
    <citation type="submission" date="2021-05" db="EMBL/GenBank/DDBJ databases">
        <authorList>
            <person name="Alioto T."/>
            <person name="Alioto T."/>
            <person name="Gomez Garrido J."/>
        </authorList>
    </citation>
    <scope>NUCLEOTIDE SEQUENCE</scope>
</reference>
<proteinExistence type="predicted"/>
<accession>A0A8D8W0C8</accession>
<evidence type="ECO:0000313" key="2">
    <source>
        <dbReference type="EMBL" id="CAG6640250.1"/>
    </source>
</evidence>
<keyword evidence="1" id="KW-1133">Transmembrane helix</keyword>
<dbReference type="EMBL" id="HBUF01111017">
    <property type="protein sequence ID" value="CAG6640250.1"/>
    <property type="molecule type" value="Transcribed_RNA"/>
</dbReference>
<organism evidence="2">
    <name type="scientific">Cacopsylla melanoneura</name>
    <dbReference type="NCBI Taxonomy" id="428564"/>
    <lineage>
        <taxon>Eukaryota</taxon>
        <taxon>Metazoa</taxon>
        <taxon>Ecdysozoa</taxon>
        <taxon>Arthropoda</taxon>
        <taxon>Hexapoda</taxon>
        <taxon>Insecta</taxon>
        <taxon>Pterygota</taxon>
        <taxon>Neoptera</taxon>
        <taxon>Paraneoptera</taxon>
        <taxon>Hemiptera</taxon>
        <taxon>Sternorrhyncha</taxon>
        <taxon>Psylloidea</taxon>
        <taxon>Psyllidae</taxon>
        <taxon>Psyllinae</taxon>
        <taxon>Cacopsylla</taxon>
    </lineage>
</organism>
<keyword evidence="1" id="KW-0472">Membrane</keyword>
<sequence length="105" mass="12313">MVGYCNTYIKYIIIFIVGYRTDIILCMLIFINTASYQSHLNASFFPLTYVCFGQLRECRVSLLFDDRVSHPNDMCTEFVGKRFESVGKTDFTSVQQRKNRIFHIC</sequence>
<name>A0A8D8W0C8_9HEMI</name>
<keyword evidence="1" id="KW-0812">Transmembrane</keyword>
<dbReference type="AlphaFoldDB" id="A0A8D8W0C8"/>
<protein>
    <submittedName>
        <fullName evidence="2">Uncharacterized protein</fullName>
    </submittedName>
</protein>